<evidence type="ECO:0000256" key="2">
    <source>
        <dbReference type="SAM" id="MobiDB-lite"/>
    </source>
</evidence>
<keyword evidence="1" id="KW-0945">Host-virus interaction</keyword>
<feature type="compositionally biased region" description="Pro residues" evidence="2">
    <location>
        <begin position="1382"/>
        <end position="1391"/>
    </location>
</feature>
<organism evidence="3 4">
    <name type="scientific">Symbiodinium natans</name>
    <dbReference type="NCBI Taxonomy" id="878477"/>
    <lineage>
        <taxon>Eukaryota</taxon>
        <taxon>Sar</taxon>
        <taxon>Alveolata</taxon>
        <taxon>Dinophyceae</taxon>
        <taxon>Suessiales</taxon>
        <taxon>Symbiodiniaceae</taxon>
        <taxon>Symbiodinium</taxon>
    </lineage>
</organism>
<reference evidence="3" key="1">
    <citation type="submission" date="2021-02" db="EMBL/GenBank/DDBJ databases">
        <authorList>
            <person name="Dougan E. K."/>
            <person name="Rhodes N."/>
            <person name="Thang M."/>
            <person name="Chan C."/>
        </authorList>
    </citation>
    <scope>NUCLEOTIDE SEQUENCE</scope>
</reference>
<feature type="region of interest" description="Disordered" evidence="2">
    <location>
        <begin position="49"/>
        <end position="95"/>
    </location>
</feature>
<feature type="region of interest" description="Disordered" evidence="2">
    <location>
        <begin position="694"/>
        <end position="713"/>
    </location>
</feature>
<accession>A0A812KD76</accession>
<feature type="region of interest" description="Disordered" evidence="2">
    <location>
        <begin position="121"/>
        <end position="140"/>
    </location>
</feature>
<evidence type="ECO:0000313" key="3">
    <source>
        <dbReference type="EMBL" id="CAE7225121.1"/>
    </source>
</evidence>
<feature type="region of interest" description="Disordered" evidence="2">
    <location>
        <begin position="177"/>
        <end position="209"/>
    </location>
</feature>
<feature type="region of interest" description="Disordered" evidence="2">
    <location>
        <begin position="1330"/>
        <end position="1399"/>
    </location>
</feature>
<comment type="caution">
    <text evidence="3">The sequence shown here is derived from an EMBL/GenBank/DDBJ whole genome shotgun (WGS) entry which is preliminary data.</text>
</comment>
<proteinExistence type="predicted"/>
<evidence type="ECO:0000313" key="4">
    <source>
        <dbReference type="Proteomes" id="UP000604046"/>
    </source>
</evidence>
<dbReference type="PANTHER" id="PTHR13037:SF24">
    <property type="entry name" value="POLYCOMB PROTEIN PCL-RELATED"/>
    <property type="match status" value="1"/>
</dbReference>
<dbReference type="OrthoDB" id="413483at2759"/>
<dbReference type="PANTHER" id="PTHR13037">
    <property type="entry name" value="FORMIN"/>
    <property type="match status" value="1"/>
</dbReference>
<sequence>MDEHDSPCPAPVLPLPDVVCTPAPSAACLTHLIPAVVPPVPPGLSVGASLPSVHPPSDSPQAACNPPPAVSHPLSSVGAPASLLHPPPDAQDLVAGPMHSVDASVDDSVVAHDLDVSQSSGAASALESAPPPLLGQPAPAQNAVSGELLHPSGVMCSPSVHAELAASSLAALAGLPASPSPSLPASPASPPATPKAVPKPSPLSSGSPGSFPLVSAAPCPASCQPVVPSRNIPRWLDGSLNPAYRPPGLVTAAVVPEPAIPNPPKRLFRAPAPTLIPPLPARKLRARSLPALTPPGPASVAVTPCAKPAADTRKLTAPLPRTFHGSVPTAAPSIMCAFEAARDKLVARWLLFVNLLASFSALFVEASASSDPDFFISRVVITNAPSTLQRYLDMWAAWCLHCEIPRSSAHDPQPGVLPDWLRARSSPQGLATMPFKALSWFSRKAGLPLLRRQLEGAIARAFLSPSAPLEHRESLPFSLSFHGLVGGPRSLPGHGDLLWVPPARLQNLAPSAALVGICIRAKTTKSGMPWGIYSPGLLGSATSSWTTRWLSVVKQVLADTVALHPHRVIDFLPAILSADAGHPVIVKPLFRDQAVPWIRSLLCHHWNLHSSEPMPSVFNLIAIIGCQVFDKSVALYSRDDIGPMLCCQRTVVSCIRAGFRPLQPLARGSDHPLLDFPTELPSAAGLPRVRWSAAPEAEHTGSHSAPGTPVHPAAAATPLVPFAQDPDLPLLPDLLPDYNRAPTPPVSSCSSENDCGSVCSEPPSDPEALEVECAAVLQPPSPSSAPALLLYNSCSNVTHTASSCDPDAPRALFQPTFVGSARRVARKQTNSTRRVWSNNRRPLAPCASVRRAPNVMLELLCFSASVPCAMESVPSTPTTDRSVFSVRTERRRVQLPGPDGVEPAHLQAVPAPVQHASPPVVRTVSTAYLPGGSGALWPDPSWSDAQLSSWLSRLDHRVVVRLRILLQARDAGAAEVILGYCQQPCSNRCGNLCGRPMLDRPRPHRDHFCGRCHAARRASETLDIRHDMPPVLRRHRRRQGGAMAHRPRLDDPSVLEALLTQYSAPDDLAAKLKSAGYNALSALVFAAPEVADEPQLLRSLLSLPAPSELTTPACSAVRRLLMEARLLLPGVPPASTATTSASPSAPLLPQPAVPRLTSAELSQLRTDFTTAYPGELLDSATTPCLEMCSAIKHLHDSSCSPWLPWRQRASEADRAAWSESRAWSDLRRGPQWAAESVLRRNLSLFATALAMTKITHLITIKRFTDKFISTALAVPLDPSLRPPTLNEILAADRAVWVSIHELVRDHAWSIEDALNEISTCRQDISALLQPRPRPAKAAAGKGRGKEKTDGTSAVPGFEEPARPTPPGVCEQPVLHRSLPSQPSMPCPPPHAPARSVAPSVREQPAAASCADSAFPSRHFLPACLVVPGIREQPASDLPSLSLAPRASQDCPGPHCRPIPGVCMFLDLFAGSSAPVHNAIRKLLLARMEPVDLLTGSALDVSDDVTYSALCRLCASGLIGACCAAPPCSAYSRARLAKPGPPPVRTPSFPLGLPNLSPKQQRELAMSTLLHQRTRHLLSLVAARGGIIFLENPSTSLLWLDPQVMAWVRAFAPFGASVASCAHGLDYKKAWLFWCNRPSVAALASVCPHLPAYHRPLSRQRTADGGFLTRTTACCRPPSPAPLHPSASPSCQLRTAIIHCLHGLTCCPPFPVEDGAGTGSAACHVRPQSDDHFKALRRAWSARLAHTGLVPKIVTALSSGAKTAPLSEDELAPLFLDLREFLQVHQEELRAGWILEVPGGDAELKRRYEHTAVGKLGVVLSEGRPPRLVVDSSISGVTEATHLPNRSANPTLLDIRRCLPISDARERLVALVLDVSKAHRRLKTLPADQGLLCFRHRGRLYQCKTLNFGACASGFYWARVAGLLVRLVHRFWWVGHSALIYVDDQYCPPLVHVALSVQAWARLQSVLSNDLRVIGPSGLASAPLGSRVFRVAQTAVLTKEELPQFPPSARRLWVQISDLAHPDRVISDASRAVMDMWLQICRSGTDFKSLLLSPHFECEAFADARADGSSAGLGGFVRLPGGQTLFFQVTFSQAELHSLNDLADGLSRGYVSDSVDLADFRCMLPLRGKLSGVEGQTQQDWASSSKGVRGASSARFEECIRILQEFRVERTLRFFHLDKITMFAWVTLRSYAERADPLLFLSVDPEFPPSFGGHDSSTFTHWLEDIAGNHYATAKGLGPEGGILRLVNMRKFASEELNAVLSLHCSYLIAFDLLFWEHLRSRSICPTGSGLPPARVAGRLGSPQTQDELEFCSGFGRCDKHGECQCDSKHAGPACEHDKIEILRNDNFHFQVSAGHYQYFRVHVPPRFPGGYVKVEISGSAPLVVLVRYDDLPTKASYDLSNFDDWINHRSHTVLKFKVEASGGVGAPGGPPAFDGPESFGLGGRPPAVGDGMEAGPTLPRRTQATGSMGNASLRQLSGVGCPEAPKLTHPACLAPAYLHCEDACMKCLQCAQSADKTACSIPCQDCSHRRCSQSLAACASDISHFLTALWQRIALPMHSLRGGVCIPRAFRVLDRRRGTYLSEYCTIADTEWTGRIFDDYRDITSNVQWVHSKSLVFYETGFDSHDVTGRKYMSRYFSAALQ</sequence>
<protein>
    <submittedName>
        <fullName evidence="3">Uncharacterized protein</fullName>
    </submittedName>
</protein>
<evidence type="ECO:0000256" key="1">
    <source>
        <dbReference type="ARBA" id="ARBA00022581"/>
    </source>
</evidence>
<gene>
    <name evidence="3" type="ORF">SNAT2548_LOCUS8651</name>
</gene>
<keyword evidence="4" id="KW-1185">Reference proteome</keyword>
<dbReference type="Proteomes" id="UP000604046">
    <property type="component" value="Unassembled WGS sequence"/>
</dbReference>
<dbReference type="EMBL" id="CAJNDS010000646">
    <property type="protein sequence ID" value="CAE7225121.1"/>
    <property type="molecule type" value="Genomic_DNA"/>
</dbReference>
<name>A0A812KD76_9DINO</name>
<feature type="compositionally biased region" description="Pro residues" evidence="2">
    <location>
        <begin position="178"/>
        <end position="201"/>
    </location>
</feature>